<feature type="domain" description="HAMP" evidence="13">
    <location>
        <begin position="189"/>
        <end position="241"/>
    </location>
</feature>
<evidence type="ECO:0000313" key="14">
    <source>
        <dbReference type="EMBL" id="EKY25420.1"/>
    </source>
</evidence>
<evidence type="ECO:0000256" key="3">
    <source>
        <dbReference type="ARBA" id="ARBA00012438"/>
    </source>
</evidence>
<keyword evidence="7 14" id="KW-0418">Kinase</keyword>
<dbReference type="PANTHER" id="PTHR45528:SF10">
    <property type="entry name" value="METHYL-ACCEPTING CHEMOTAXIS PROTEIN"/>
    <property type="match status" value="1"/>
</dbReference>
<dbReference type="InterPro" id="IPR050398">
    <property type="entry name" value="HssS/ArlS-like"/>
</dbReference>
<keyword evidence="6 11" id="KW-0812">Transmembrane</keyword>
<dbReference type="PROSITE" id="PS50885">
    <property type="entry name" value="HAMP"/>
    <property type="match status" value="1"/>
</dbReference>
<dbReference type="PANTHER" id="PTHR45528">
    <property type="entry name" value="SENSOR HISTIDINE KINASE CPXA"/>
    <property type="match status" value="1"/>
</dbReference>
<dbReference type="AlphaFoldDB" id="L1QCL5"/>
<dbReference type="InterPro" id="IPR036890">
    <property type="entry name" value="HATPase_C_sf"/>
</dbReference>
<sequence length="479" mass="55597">MWLDRVLFNTLKGKLLFGIISSIVLINLIFTVFVAGFLENTLKDDIILEMEKVKNFSLDSIKQGKVTEESLWKILTIIQGLSDSYVAIANKNMEIEVFVRDTLNEKEIKRILNESNNISSIIKFKRLNNNYYITYNYPVYLDGKFYGNLIIQKDYSDKYSINIKAIGIILLGQFIIVIIIISVVSILINKITKPIKVLKNSMEKFIESKDENDVLIKTNDEISELSKSYNLMKNKIKNQMNIIVEEKEKVEKLQKISREFFNNATHELKTPITSISLYAQILRDEDVKKLDEDFIYRATNRMVLESEKMKTLVEKILEVSKGEVKPNKNKVEFSITEIIGEIIEDFEVKIHNRKLTIDADLDEIRLIAVLNDIEQIISNLLDNSIKYSTSSSINIKLYKREENIIFEISNECGEFPEDIKYRLLEPFIKYNTYENIDKEVSSSGLGLYLCNELSRKNNGSLSYEIKNNKIKFTLKLLVE</sequence>
<evidence type="ECO:0000256" key="4">
    <source>
        <dbReference type="ARBA" id="ARBA00022553"/>
    </source>
</evidence>
<evidence type="ECO:0000256" key="9">
    <source>
        <dbReference type="ARBA" id="ARBA00023012"/>
    </source>
</evidence>
<feature type="domain" description="Histidine kinase" evidence="12">
    <location>
        <begin position="263"/>
        <end position="479"/>
    </location>
</feature>
<dbReference type="CDD" id="cd06225">
    <property type="entry name" value="HAMP"/>
    <property type="match status" value="1"/>
</dbReference>
<dbReference type="EMBL" id="AMEZ01000070">
    <property type="protein sequence ID" value="EKY25420.1"/>
    <property type="molecule type" value="Genomic_DNA"/>
</dbReference>
<evidence type="ECO:0000256" key="11">
    <source>
        <dbReference type="SAM" id="Phobius"/>
    </source>
</evidence>
<dbReference type="InterPro" id="IPR003594">
    <property type="entry name" value="HATPase_dom"/>
</dbReference>
<dbReference type="SMART" id="SM00387">
    <property type="entry name" value="HATPase_c"/>
    <property type="match status" value="1"/>
</dbReference>
<dbReference type="GO" id="GO:0005886">
    <property type="term" value="C:plasma membrane"/>
    <property type="evidence" value="ECO:0007669"/>
    <property type="project" value="TreeGrafter"/>
</dbReference>
<dbReference type="InterPro" id="IPR005467">
    <property type="entry name" value="His_kinase_dom"/>
</dbReference>
<dbReference type="SUPFAM" id="SSF47384">
    <property type="entry name" value="Homodimeric domain of signal transducing histidine kinase"/>
    <property type="match status" value="1"/>
</dbReference>
<evidence type="ECO:0000259" key="12">
    <source>
        <dbReference type="PROSITE" id="PS50109"/>
    </source>
</evidence>
<evidence type="ECO:0000313" key="15">
    <source>
        <dbReference type="Proteomes" id="UP000010420"/>
    </source>
</evidence>
<dbReference type="Proteomes" id="UP000010420">
    <property type="component" value="Unassembled WGS sequence"/>
</dbReference>
<dbReference type="SUPFAM" id="SSF158472">
    <property type="entry name" value="HAMP domain-like"/>
    <property type="match status" value="1"/>
</dbReference>
<dbReference type="InterPro" id="IPR003661">
    <property type="entry name" value="HisK_dim/P_dom"/>
</dbReference>
<accession>L1QCL5</accession>
<keyword evidence="8 11" id="KW-1133">Transmembrane helix</keyword>
<dbReference type="eggNOG" id="COG2205">
    <property type="taxonomic scope" value="Bacteria"/>
</dbReference>
<dbReference type="Gene3D" id="3.30.565.10">
    <property type="entry name" value="Histidine kinase-like ATPase, C-terminal domain"/>
    <property type="match status" value="1"/>
</dbReference>
<dbReference type="HOGENOM" id="CLU_000445_89_6_9"/>
<comment type="subcellular location">
    <subcellularLocation>
        <location evidence="2">Membrane</location>
        <topology evidence="2">Multi-pass membrane protein</topology>
    </subcellularLocation>
</comment>
<keyword evidence="10 11" id="KW-0472">Membrane</keyword>
<evidence type="ECO:0000256" key="8">
    <source>
        <dbReference type="ARBA" id="ARBA00022989"/>
    </source>
</evidence>
<dbReference type="CDD" id="cd00082">
    <property type="entry name" value="HisKA"/>
    <property type="match status" value="1"/>
</dbReference>
<evidence type="ECO:0000259" key="13">
    <source>
        <dbReference type="PROSITE" id="PS50885"/>
    </source>
</evidence>
<dbReference type="PATRIC" id="fig|545697.3.peg.2481"/>
<dbReference type="STRING" id="545697.HMPREF0216_02520"/>
<dbReference type="Gene3D" id="6.10.340.10">
    <property type="match status" value="1"/>
</dbReference>
<dbReference type="RefSeq" id="WP_005214463.1">
    <property type="nucleotide sequence ID" value="NZ_KB291660.1"/>
</dbReference>
<keyword evidence="15" id="KW-1185">Reference proteome</keyword>
<organism evidence="14 15">
    <name type="scientific">Clostridium celatum DSM 1785</name>
    <dbReference type="NCBI Taxonomy" id="545697"/>
    <lineage>
        <taxon>Bacteria</taxon>
        <taxon>Bacillati</taxon>
        <taxon>Bacillota</taxon>
        <taxon>Clostridia</taxon>
        <taxon>Eubacteriales</taxon>
        <taxon>Clostridiaceae</taxon>
        <taxon>Clostridium</taxon>
    </lineage>
</organism>
<dbReference type="EC" id="2.7.13.3" evidence="3"/>
<dbReference type="GO" id="GO:0000155">
    <property type="term" value="F:phosphorelay sensor kinase activity"/>
    <property type="evidence" value="ECO:0007669"/>
    <property type="project" value="InterPro"/>
</dbReference>
<protein>
    <recommendedName>
        <fullName evidence="3">histidine kinase</fullName>
        <ecNumber evidence="3">2.7.13.3</ecNumber>
    </recommendedName>
</protein>
<reference evidence="14 15" key="1">
    <citation type="submission" date="2012-05" db="EMBL/GenBank/DDBJ databases">
        <authorList>
            <person name="Weinstock G."/>
            <person name="Sodergren E."/>
            <person name="Lobos E.A."/>
            <person name="Fulton L."/>
            <person name="Fulton R."/>
            <person name="Courtney L."/>
            <person name="Fronick C."/>
            <person name="O'Laughlin M."/>
            <person name="Godfrey J."/>
            <person name="Wilson R.M."/>
            <person name="Miner T."/>
            <person name="Farmer C."/>
            <person name="Delehaunty K."/>
            <person name="Cordes M."/>
            <person name="Minx P."/>
            <person name="Tomlinson C."/>
            <person name="Chen J."/>
            <person name="Wollam A."/>
            <person name="Pepin K.H."/>
            <person name="Bhonagiri V."/>
            <person name="Zhang X."/>
            <person name="Suruliraj S."/>
            <person name="Warren W."/>
            <person name="Mitreva M."/>
            <person name="Mardis E.R."/>
            <person name="Wilson R.K."/>
        </authorList>
    </citation>
    <scope>NUCLEOTIDE SEQUENCE [LARGE SCALE GENOMIC DNA]</scope>
    <source>
        <strain evidence="14 15">DSM 1785</strain>
    </source>
</reference>
<proteinExistence type="predicted"/>
<dbReference type="Pfam" id="PF00512">
    <property type="entry name" value="HisKA"/>
    <property type="match status" value="1"/>
</dbReference>
<dbReference type="InterPro" id="IPR036097">
    <property type="entry name" value="HisK_dim/P_sf"/>
</dbReference>
<name>L1QCL5_9CLOT</name>
<evidence type="ECO:0000256" key="5">
    <source>
        <dbReference type="ARBA" id="ARBA00022679"/>
    </source>
</evidence>
<keyword evidence="4" id="KW-0597">Phosphoprotein</keyword>
<dbReference type="OrthoDB" id="9786919at2"/>
<comment type="catalytic activity">
    <reaction evidence="1">
        <text>ATP + protein L-histidine = ADP + protein N-phospho-L-histidine.</text>
        <dbReference type="EC" id="2.7.13.3"/>
    </reaction>
</comment>
<dbReference type="Pfam" id="PF02518">
    <property type="entry name" value="HATPase_c"/>
    <property type="match status" value="1"/>
</dbReference>
<dbReference type="SMART" id="SM00388">
    <property type="entry name" value="HisKA"/>
    <property type="match status" value="1"/>
</dbReference>
<evidence type="ECO:0000256" key="6">
    <source>
        <dbReference type="ARBA" id="ARBA00022692"/>
    </source>
</evidence>
<keyword evidence="9" id="KW-0902">Two-component regulatory system</keyword>
<evidence type="ECO:0000256" key="2">
    <source>
        <dbReference type="ARBA" id="ARBA00004141"/>
    </source>
</evidence>
<dbReference type="Gene3D" id="1.10.287.130">
    <property type="match status" value="1"/>
</dbReference>
<evidence type="ECO:0000256" key="7">
    <source>
        <dbReference type="ARBA" id="ARBA00022777"/>
    </source>
</evidence>
<dbReference type="InterPro" id="IPR003660">
    <property type="entry name" value="HAMP_dom"/>
</dbReference>
<dbReference type="SUPFAM" id="SSF55874">
    <property type="entry name" value="ATPase domain of HSP90 chaperone/DNA topoisomerase II/histidine kinase"/>
    <property type="match status" value="1"/>
</dbReference>
<keyword evidence="5" id="KW-0808">Transferase</keyword>
<comment type="caution">
    <text evidence="14">The sequence shown here is derived from an EMBL/GenBank/DDBJ whole genome shotgun (WGS) entry which is preliminary data.</text>
</comment>
<feature type="transmembrane region" description="Helical" evidence="11">
    <location>
        <begin position="15"/>
        <end position="38"/>
    </location>
</feature>
<evidence type="ECO:0000256" key="1">
    <source>
        <dbReference type="ARBA" id="ARBA00000085"/>
    </source>
</evidence>
<gene>
    <name evidence="14" type="ORF">HMPREF0216_02520</name>
</gene>
<feature type="transmembrane region" description="Helical" evidence="11">
    <location>
        <begin position="165"/>
        <end position="188"/>
    </location>
</feature>
<dbReference type="PROSITE" id="PS50109">
    <property type="entry name" value="HIS_KIN"/>
    <property type="match status" value="1"/>
</dbReference>
<evidence type="ECO:0000256" key="10">
    <source>
        <dbReference type="ARBA" id="ARBA00023136"/>
    </source>
</evidence>